<comment type="caution">
    <text evidence="1">The sequence shown here is derived from an EMBL/GenBank/DDBJ whole genome shotgun (WGS) entry which is preliminary data.</text>
</comment>
<evidence type="ECO:0000313" key="2">
    <source>
        <dbReference type="Proteomes" id="UP000291343"/>
    </source>
</evidence>
<dbReference type="EMBL" id="QKKF02010473">
    <property type="protein sequence ID" value="RZF44594.1"/>
    <property type="molecule type" value="Genomic_DNA"/>
</dbReference>
<protein>
    <submittedName>
        <fullName evidence="1">Uncharacterized protein</fullName>
    </submittedName>
</protein>
<evidence type="ECO:0000313" key="1">
    <source>
        <dbReference type="EMBL" id="RZF44594.1"/>
    </source>
</evidence>
<dbReference type="AlphaFoldDB" id="A0A482XFW2"/>
<accession>A0A482XFW2</accession>
<proteinExistence type="predicted"/>
<dbReference type="Proteomes" id="UP000291343">
    <property type="component" value="Unassembled WGS sequence"/>
</dbReference>
<organism evidence="1 2">
    <name type="scientific">Laodelphax striatellus</name>
    <name type="common">Small brown planthopper</name>
    <name type="synonym">Delphax striatella</name>
    <dbReference type="NCBI Taxonomy" id="195883"/>
    <lineage>
        <taxon>Eukaryota</taxon>
        <taxon>Metazoa</taxon>
        <taxon>Ecdysozoa</taxon>
        <taxon>Arthropoda</taxon>
        <taxon>Hexapoda</taxon>
        <taxon>Insecta</taxon>
        <taxon>Pterygota</taxon>
        <taxon>Neoptera</taxon>
        <taxon>Paraneoptera</taxon>
        <taxon>Hemiptera</taxon>
        <taxon>Auchenorrhyncha</taxon>
        <taxon>Fulgoroidea</taxon>
        <taxon>Delphacidae</taxon>
        <taxon>Criomorphinae</taxon>
        <taxon>Laodelphax</taxon>
    </lineage>
</organism>
<sequence length="81" mass="8981">MKRTPEPLYPINNKQLYAARRGAAQLKGDDGSDSDEATTGVCVDDELPLKRSWWRAHEPPVNRLVTQSTTGLCAVRLSLNT</sequence>
<dbReference type="InParanoid" id="A0A482XFW2"/>
<gene>
    <name evidence="1" type="ORF">LSTR_LSTR001352</name>
</gene>
<keyword evidence="2" id="KW-1185">Reference proteome</keyword>
<reference evidence="1 2" key="1">
    <citation type="journal article" date="2017" name="Gigascience">
        <title>Genome sequence of the small brown planthopper, Laodelphax striatellus.</title>
        <authorList>
            <person name="Zhu J."/>
            <person name="Jiang F."/>
            <person name="Wang X."/>
            <person name="Yang P."/>
            <person name="Bao Y."/>
            <person name="Zhao W."/>
            <person name="Wang W."/>
            <person name="Lu H."/>
            <person name="Wang Q."/>
            <person name="Cui N."/>
            <person name="Li J."/>
            <person name="Chen X."/>
            <person name="Luo L."/>
            <person name="Yu J."/>
            <person name="Kang L."/>
            <person name="Cui F."/>
        </authorList>
    </citation>
    <scope>NUCLEOTIDE SEQUENCE [LARGE SCALE GENOMIC DNA]</scope>
    <source>
        <strain evidence="1">Lst14</strain>
    </source>
</reference>
<name>A0A482XFW2_LAOST</name>